<protein>
    <submittedName>
        <fullName evidence="2">Com family DNA-binding transcriptional regulator</fullName>
    </submittedName>
</protein>
<evidence type="ECO:0000313" key="2">
    <source>
        <dbReference type="EMBL" id="MDA8484389.1"/>
    </source>
</evidence>
<dbReference type="RefSeq" id="WP_271471200.1">
    <property type="nucleotide sequence ID" value="NZ_JANEWF010000015.1"/>
</dbReference>
<evidence type="ECO:0000256" key="1">
    <source>
        <dbReference type="SAM" id="MobiDB-lite"/>
    </source>
</evidence>
<dbReference type="Proteomes" id="UP001211689">
    <property type="component" value="Unassembled WGS sequence"/>
</dbReference>
<comment type="caution">
    <text evidence="2">The sequence shown here is derived from an EMBL/GenBank/DDBJ whole genome shotgun (WGS) entry which is preliminary data.</text>
</comment>
<dbReference type="Pfam" id="PF10122">
    <property type="entry name" value="Zn_ribbon_Com"/>
    <property type="match status" value="1"/>
</dbReference>
<keyword evidence="2" id="KW-0238">DNA-binding</keyword>
<keyword evidence="3" id="KW-1185">Reference proteome</keyword>
<sequence>MFDIRCGGCSRLLGRASGSYILQIKCPRCRTLNHLKAESLPPAPPSARHQEALCPHNPSSLG</sequence>
<dbReference type="InterPro" id="IPR019294">
    <property type="entry name" value="Translation_reg_Com"/>
</dbReference>
<accession>A0ABT4Y6S7</accession>
<evidence type="ECO:0000313" key="3">
    <source>
        <dbReference type="Proteomes" id="UP001211689"/>
    </source>
</evidence>
<proteinExistence type="predicted"/>
<reference evidence="2 3" key="1">
    <citation type="submission" date="2022-07" db="EMBL/GenBank/DDBJ databases">
        <title>Genome Analysis of Selected Gammaproteobacteria from Nigerian Food snails.</title>
        <authorList>
            <person name="Okafor A.C."/>
        </authorList>
    </citation>
    <scope>NUCLEOTIDE SEQUENCE [LARGE SCALE GENOMIC DNA]</scope>
    <source>
        <strain evidence="2 3">Awg 2</strain>
    </source>
</reference>
<dbReference type="NCBIfam" id="TIGR01053">
    <property type="entry name" value="LSD1"/>
    <property type="match status" value="1"/>
</dbReference>
<organism evidence="2 3">
    <name type="scientific">Metapseudomonas resinovorans</name>
    <name type="common">Pseudomonas resinovorans</name>
    <dbReference type="NCBI Taxonomy" id="53412"/>
    <lineage>
        <taxon>Bacteria</taxon>
        <taxon>Pseudomonadati</taxon>
        <taxon>Pseudomonadota</taxon>
        <taxon>Gammaproteobacteria</taxon>
        <taxon>Pseudomonadales</taxon>
        <taxon>Pseudomonadaceae</taxon>
        <taxon>Metapseudomonas</taxon>
    </lineage>
</organism>
<dbReference type="GO" id="GO:0003677">
    <property type="term" value="F:DNA binding"/>
    <property type="evidence" value="ECO:0007669"/>
    <property type="project" value="UniProtKB-KW"/>
</dbReference>
<gene>
    <name evidence="2" type="ORF">NNO07_15040</name>
</gene>
<feature type="region of interest" description="Disordered" evidence="1">
    <location>
        <begin position="40"/>
        <end position="62"/>
    </location>
</feature>
<dbReference type="EMBL" id="JANEWF010000015">
    <property type="protein sequence ID" value="MDA8484389.1"/>
    <property type="molecule type" value="Genomic_DNA"/>
</dbReference>
<name>A0ABT4Y6S7_METRE</name>